<protein>
    <submittedName>
        <fullName evidence="3">23S rRNA pseudouridine955/2504/2580 synthase</fullName>
    </submittedName>
</protein>
<keyword evidence="4" id="KW-1185">Reference proteome</keyword>
<comment type="caution">
    <text evidence="3">The sequence shown here is derived from an EMBL/GenBank/DDBJ whole genome shotgun (WGS) entry which is preliminary data.</text>
</comment>
<dbReference type="EMBL" id="RAPY01000001">
    <property type="protein sequence ID" value="RKE56391.1"/>
    <property type="molecule type" value="Genomic_DNA"/>
</dbReference>
<dbReference type="InterPro" id="IPR050188">
    <property type="entry name" value="RluA_PseudoU_synthase"/>
</dbReference>
<dbReference type="InterPro" id="IPR006145">
    <property type="entry name" value="PsdUridine_synth_RsuA/RluA"/>
</dbReference>
<reference evidence="3 4" key="1">
    <citation type="submission" date="2018-09" db="EMBL/GenBank/DDBJ databases">
        <title>Genomic Encyclopedia of Type Strains, Phase III (KMG-III): the genomes of soil and plant-associated and newly described type strains.</title>
        <authorList>
            <person name="Whitman W."/>
        </authorList>
    </citation>
    <scope>NUCLEOTIDE SEQUENCE [LARGE SCALE GENOMIC DNA]</scope>
    <source>
        <strain evidence="3 4">CECT 7938</strain>
    </source>
</reference>
<feature type="domain" description="Pseudouridine synthase RsuA/RluA-like" evidence="2">
    <location>
        <begin position="37"/>
        <end position="180"/>
    </location>
</feature>
<dbReference type="GO" id="GO:0009982">
    <property type="term" value="F:pseudouridine synthase activity"/>
    <property type="evidence" value="ECO:0007669"/>
    <property type="project" value="InterPro"/>
</dbReference>
<dbReference type="Gene3D" id="3.30.2350.10">
    <property type="entry name" value="Pseudouridine synthase"/>
    <property type="match status" value="1"/>
</dbReference>
<dbReference type="Proteomes" id="UP000286246">
    <property type="component" value="Unassembled WGS sequence"/>
</dbReference>
<name>A0A420BI01_SPHD1</name>
<evidence type="ECO:0000259" key="2">
    <source>
        <dbReference type="Pfam" id="PF00849"/>
    </source>
</evidence>
<organism evidence="3 4">
    <name type="scientific">Sphingobacterium detergens</name>
    <dbReference type="NCBI Taxonomy" id="1145106"/>
    <lineage>
        <taxon>Bacteria</taxon>
        <taxon>Pseudomonadati</taxon>
        <taxon>Bacteroidota</taxon>
        <taxon>Sphingobacteriia</taxon>
        <taxon>Sphingobacteriales</taxon>
        <taxon>Sphingobacteriaceae</taxon>
        <taxon>Sphingobacterium</taxon>
    </lineage>
</organism>
<dbReference type="AlphaFoldDB" id="A0A420BI01"/>
<dbReference type="CDD" id="cd02869">
    <property type="entry name" value="PseudoU_synth_RluA_like"/>
    <property type="match status" value="1"/>
</dbReference>
<proteinExistence type="inferred from homology"/>
<dbReference type="GO" id="GO:0003723">
    <property type="term" value="F:RNA binding"/>
    <property type="evidence" value="ECO:0007669"/>
    <property type="project" value="InterPro"/>
</dbReference>
<dbReference type="PANTHER" id="PTHR21600:SF87">
    <property type="entry name" value="RNA PSEUDOURIDYLATE SYNTHASE DOMAIN-CONTAINING PROTEIN 1"/>
    <property type="match status" value="1"/>
</dbReference>
<dbReference type="Pfam" id="PF00849">
    <property type="entry name" value="PseudoU_synth_2"/>
    <property type="match status" value="1"/>
</dbReference>
<evidence type="ECO:0000313" key="4">
    <source>
        <dbReference type="Proteomes" id="UP000286246"/>
    </source>
</evidence>
<dbReference type="InterPro" id="IPR006224">
    <property type="entry name" value="PsdUridine_synth_RluA-like_CS"/>
</dbReference>
<evidence type="ECO:0000256" key="1">
    <source>
        <dbReference type="ARBA" id="ARBA00010876"/>
    </source>
</evidence>
<dbReference type="GO" id="GO:0000455">
    <property type="term" value="P:enzyme-directed rRNA pseudouridine synthesis"/>
    <property type="evidence" value="ECO:0007669"/>
    <property type="project" value="TreeGrafter"/>
</dbReference>
<dbReference type="InterPro" id="IPR020103">
    <property type="entry name" value="PsdUridine_synth_cat_dom_sf"/>
</dbReference>
<gene>
    <name evidence="3" type="ORF">DFQ12_1252</name>
</gene>
<sequence>MANILPCVLYFCKMIQNETRLFKFPKFSELIIHEDENLIVINKPPFVASLDEREGGEINILRLAKKYHADAQVCHRLDKETSGILLIAKNPETYRSISIAFEKRRVNKIYHAIIGGTHTFQDLVVDLPILNQGNKSVSIDRANGKPAETIFNSLKYYKNYTLVECKPITGRMHQIRIHLATQHAAIVGDSMYRGKPVYLSQIKKRGYTLSKDEEEQPIMKRFALHAKHVEFELNGEKMVFEAPYPKDFATLLKLLDKFDA</sequence>
<dbReference type="SUPFAM" id="SSF55120">
    <property type="entry name" value="Pseudouridine synthase"/>
    <property type="match status" value="1"/>
</dbReference>
<comment type="similarity">
    <text evidence="1">Belongs to the pseudouridine synthase RluA family.</text>
</comment>
<evidence type="ECO:0000313" key="3">
    <source>
        <dbReference type="EMBL" id="RKE56391.1"/>
    </source>
</evidence>
<accession>A0A420BI01</accession>
<dbReference type="PANTHER" id="PTHR21600">
    <property type="entry name" value="MITOCHONDRIAL RNA PSEUDOURIDINE SYNTHASE"/>
    <property type="match status" value="1"/>
</dbReference>
<dbReference type="GO" id="GO:0140098">
    <property type="term" value="F:catalytic activity, acting on RNA"/>
    <property type="evidence" value="ECO:0007669"/>
    <property type="project" value="UniProtKB-ARBA"/>
</dbReference>
<dbReference type="PROSITE" id="PS01129">
    <property type="entry name" value="PSI_RLU"/>
    <property type="match status" value="1"/>
</dbReference>